<name>A0ABS7JAB0_9SPHN</name>
<keyword evidence="1" id="KW-0472">Membrane</keyword>
<accession>A0ABS7JAB0</accession>
<reference evidence="2 3" key="1">
    <citation type="submission" date="2021-08" db="EMBL/GenBank/DDBJ databases">
        <title>Comparative Genomics Analysis of the Genus Qipengyuania Reveals Extensive Genetic Diversity and Metabolic Versatility, Including the Description of Fifteen Novel Species.</title>
        <authorList>
            <person name="Liu Y."/>
        </authorList>
    </citation>
    <scope>NUCLEOTIDE SEQUENCE [LARGE SCALE GENOMIC DNA]</scope>
    <source>
        <strain evidence="2 3">GH25</strain>
    </source>
</reference>
<evidence type="ECO:0000256" key="1">
    <source>
        <dbReference type="SAM" id="Phobius"/>
    </source>
</evidence>
<feature type="transmembrane region" description="Helical" evidence="1">
    <location>
        <begin position="106"/>
        <end position="127"/>
    </location>
</feature>
<keyword evidence="3" id="KW-1185">Reference proteome</keyword>
<evidence type="ECO:0000313" key="3">
    <source>
        <dbReference type="Proteomes" id="UP000776651"/>
    </source>
</evidence>
<dbReference type="EMBL" id="JAIGNQ010000001">
    <property type="protein sequence ID" value="MBX7486952.1"/>
    <property type="molecule type" value="Genomic_DNA"/>
</dbReference>
<evidence type="ECO:0000313" key="2">
    <source>
        <dbReference type="EMBL" id="MBX7486952.1"/>
    </source>
</evidence>
<keyword evidence="1" id="KW-1133">Transmembrane helix</keyword>
<feature type="transmembrane region" description="Helical" evidence="1">
    <location>
        <begin position="56"/>
        <end position="78"/>
    </location>
</feature>
<feature type="transmembrane region" description="Helical" evidence="1">
    <location>
        <begin position="32"/>
        <end position="50"/>
    </location>
</feature>
<keyword evidence="1" id="KW-0812">Transmembrane</keyword>
<feature type="transmembrane region" description="Helical" evidence="1">
    <location>
        <begin position="143"/>
        <end position="163"/>
    </location>
</feature>
<gene>
    <name evidence="2" type="ORF">K3177_00340</name>
</gene>
<proteinExistence type="predicted"/>
<comment type="caution">
    <text evidence="2">The sequence shown here is derived from an EMBL/GenBank/DDBJ whole genome shotgun (WGS) entry which is preliminary data.</text>
</comment>
<protein>
    <submittedName>
        <fullName evidence="2">Uncharacterized protein</fullName>
    </submittedName>
</protein>
<feature type="transmembrane region" description="Helical" evidence="1">
    <location>
        <begin position="170"/>
        <end position="189"/>
    </location>
</feature>
<dbReference type="Proteomes" id="UP000776651">
    <property type="component" value="Unassembled WGS sequence"/>
</dbReference>
<organism evidence="2 3">
    <name type="scientific">Qipengyuania pacifica</name>
    <dbReference type="NCBI Taxonomy" id="2860199"/>
    <lineage>
        <taxon>Bacteria</taxon>
        <taxon>Pseudomonadati</taxon>
        <taxon>Pseudomonadota</taxon>
        <taxon>Alphaproteobacteria</taxon>
        <taxon>Sphingomonadales</taxon>
        <taxon>Erythrobacteraceae</taxon>
        <taxon>Qipengyuania</taxon>
    </lineage>
</organism>
<sequence>MAGDVLILAGAGSAILGIAILRYSWRRTGRSVPHNTAGWFLLAVGAAGGWSGAGAWGLTVIMLVGTAAACIALAPGAFEMPKASRRARAVANGASSAEAGDWRRGLTTFTLTGPAALVVTIAIALAARDLAMRWPVAEADGNVMVLGLVPLVWPLLSFAMLMSTKRTSQIAMLTIPLILSLVPLILLGGRS</sequence>
<feature type="transmembrane region" description="Helical" evidence="1">
    <location>
        <begin position="6"/>
        <end position="25"/>
    </location>
</feature>
<dbReference type="RefSeq" id="WP_221596254.1">
    <property type="nucleotide sequence ID" value="NZ_JAIGNQ010000001.1"/>
</dbReference>